<comment type="caution">
    <text evidence="10">The sequence shown here is derived from an EMBL/GenBank/DDBJ whole genome shotgun (WGS) entry which is preliminary data.</text>
</comment>
<evidence type="ECO:0000256" key="4">
    <source>
        <dbReference type="ARBA" id="ARBA00022801"/>
    </source>
</evidence>
<dbReference type="GO" id="GO:0016810">
    <property type="term" value="F:hydrolase activity, acting on carbon-nitrogen (but not peptide) bonds"/>
    <property type="evidence" value="ECO:0007669"/>
    <property type="project" value="UniProtKB-ARBA"/>
</dbReference>
<dbReference type="PANTHER" id="PTHR45962:SF1">
    <property type="entry name" value="N-FATTY-ACYL-AMINO ACID SYNTHASE_HYDROLASE PM20D1"/>
    <property type="match status" value="1"/>
</dbReference>
<dbReference type="GO" id="GO:0043604">
    <property type="term" value="P:amide biosynthetic process"/>
    <property type="evidence" value="ECO:0007669"/>
    <property type="project" value="UniProtKB-ARBA"/>
</dbReference>
<dbReference type="Pfam" id="PF01546">
    <property type="entry name" value="Peptidase_M20"/>
    <property type="match status" value="1"/>
</dbReference>
<feature type="binding site" evidence="7">
    <location>
        <position position="245"/>
    </location>
    <ligand>
        <name>Zn(2+)</name>
        <dbReference type="ChEBI" id="CHEBI:29105"/>
        <label>1</label>
    </ligand>
</feature>
<dbReference type="GO" id="GO:0004181">
    <property type="term" value="F:metallocarboxypeptidase activity"/>
    <property type="evidence" value="ECO:0007669"/>
    <property type="project" value="InterPro"/>
</dbReference>
<dbReference type="SUPFAM" id="SSF53187">
    <property type="entry name" value="Zn-dependent exopeptidases"/>
    <property type="match status" value="1"/>
</dbReference>
<protein>
    <submittedName>
        <fullName evidence="10">Related to CPS1-gly-X carboxypeptidase YSCS</fullName>
    </submittedName>
</protein>
<evidence type="ECO:0000256" key="8">
    <source>
        <dbReference type="SAM" id="MobiDB-lite"/>
    </source>
</evidence>
<comment type="similarity">
    <text evidence="1">Belongs to the peptidase M20A family.</text>
</comment>
<feature type="binding site" evidence="7">
    <location>
        <position position="210"/>
    </location>
    <ligand>
        <name>Zn(2+)</name>
        <dbReference type="ChEBI" id="CHEBI:29105"/>
        <label>1</label>
    </ligand>
</feature>
<accession>A0A1E1JVU7</accession>
<gene>
    <name evidence="10" type="ORF">RCO7_02307</name>
</gene>
<evidence type="ECO:0000256" key="5">
    <source>
        <dbReference type="ARBA" id="ARBA00022833"/>
    </source>
</evidence>
<feature type="domain" description="Peptidase M20 dimerisation" evidence="9">
    <location>
        <begin position="292"/>
        <end position="462"/>
    </location>
</feature>
<dbReference type="CDD" id="cd05674">
    <property type="entry name" value="M20_yscS"/>
    <property type="match status" value="1"/>
</dbReference>
<evidence type="ECO:0000256" key="1">
    <source>
        <dbReference type="ARBA" id="ARBA00006247"/>
    </source>
</evidence>
<feature type="binding site" evidence="7">
    <location>
        <position position="556"/>
    </location>
    <ligand>
        <name>Zn(2+)</name>
        <dbReference type="ChEBI" id="CHEBI:29105"/>
        <label>1</label>
    </ligand>
</feature>
<dbReference type="Proteomes" id="UP000178129">
    <property type="component" value="Unassembled WGS sequence"/>
</dbReference>
<dbReference type="PANTHER" id="PTHR45962">
    <property type="entry name" value="N-FATTY-ACYL-AMINO ACID SYNTHASE/HYDROLASE PM20D1"/>
    <property type="match status" value="1"/>
</dbReference>
<feature type="active site" description="Proton acceptor" evidence="6">
    <location>
        <position position="244"/>
    </location>
</feature>
<dbReference type="Gene3D" id="1.10.150.900">
    <property type="match status" value="1"/>
</dbReference>
<feature type="binding site" evidence="7">
    <location>
        <position position="273"/>
    </location>
    <ligand>
        <name>Zn(2+)</name>
        <dbReference type="ChEBI" id="CHEBI:29105"/>
        <label>2</label>
    </ligand>
</feature>
<evidence type="ECO:0000256" key="2">
    <source>
        <dbReference type="ARBA" id="ARBA00022670"/>
    </source>
</evidence>
<evidence type="ECO:0000259" key="9">
    <source>
        <dbReference type="Pfam" id="PF07687"/>
    </source>
</evidence>
<keyword evidence="3 7" id="KW-0479">Metal-binding</keyword>
<dbReference type="GO" id="GO:0043605">
    <property type="term" value="P:amide catabolic process"/>
    <property type="evidence" value="ECO:0007669"/>
    <property type="project" value="UniProtKB-ARBA"/>
</dbReference>
<dbReference type="FunCoup" id="A0A1E1JVU7">
    <property type="interactions" value="37"/>
</dbReference>
<dbReference type="InterPro" id="IPR017141">
    <property type="entry name" value="Pept_M20_carboxypep"/>
</dbReference>
<dbReference type="AlphaFoldDB" id="A0A1E1JVU7"/>
<dbReference type="SUPFAM" id="SSF55031">
    <property type="entry name" value="Bacterial exopeptidase dimerisation domain"/>
    <property type="match status" value="1"/>
</dbReference>
<reference evidence="11" key="1">
    <citation type="submission" date="2016-03" db="EMBL/GenBank/DDBJ databases">
        <authorList>
            <person name="Ploux O."/>
        </authorList>
    </citation>
    <scope>NUCLEOTIDE SEQUENCE [LARGE SCALE GENOMIC DNA]</scope>
    <source>
        <strain evidence="11">UK7</strain>
    </source>
</reference>
<feature type="compositionally biased region" description="Polar residues" evidence="8">
    <location>
        <begin position="1"/>
        <end position="19"/>
    </location>
</feature>
<feature type="binding site" evidence="7">
    <location>
        <position position="175"/>
    </location>
    <ligand>
        <name>Zn(2+)</name>
        <dbReference type="ChEBI" id="CHEBI:29105"/>
        <label>2</label>
    </ligand>
</feature>
<evidence type="ECO:0000256" key="7">
    <source>
        <dbReference type="PIRSR" id="PIRSR037217-2"/>
    </source>
</evidence>
<dbReference type="PIRSF" id="PIRSF037217">
    <property type="entry name" value="Carboxypeptidase_S"/>
    <property type="match status" value="1"/>
</dbReference>
<dbReference type="InterPro" id="IPR036264">
    <property type="entry name" value="Bact_exopeptidase_dim_dom"/>
</dbReference>
<dbReference type="GO" id="GO:0051603">
    <property type="term" value="P:proteolysis involved in protein catabolic process"/>
    <property type="evidence" value="ECO:0007669"/>
    <property type="project" value="TreeGrafter"/>
</dbReference>
<keyword evidence="4" id="KW-0378">Hydrolase</keyword>
<dbReference type="Pfam" id="PF07687">
    <property type="entry name" value="M20_dimer"/>
    <property type="match status" value="1"/>
</dbReference>
<name>A0A1E1JVU7_9HELO</name>
<dbReference type="GO" id="GO:0006520">
    <property type="term" value="P:amino acid metabolic process"/>
    <property type="evidence" value="ECO:0007669"/>
    <property type="project" value="UniProtKB-ARBA"/>
</dbReference>
<dbReference type="GO" id="GO:1990845">
    <property type="term" value="P:adaptive thermogenesis"/>
    <property type="evidence" value="ECO:0007669"/>
    <property type="project" value="UniProtKB-ARBA"/>
</dbReference>
<dbReference type="Gene3D" id="3.40.630.10">
    <property type="entry name" value="Zn peptidases"/>
    <property type="match status" value="1"/>
</dbReference>
<dbReference type="InterPro" id="IPR002933">
    <property type="entry name" value="Peptidase_M20"/>
</dbReference>
<dbReference type="GO" id="GO:0005576">
    <property type="term" value="C:extracellular region"/>
    <property type="evidence" value="ECO:0007669"/>
    <property type="project" value="UniProtKB-ARBA"/>
</dbReference>
<keyword evidence="5 7" id="KW-0862">Zinc</keyword>
<dbReference type="Gene3D" id="3.30.70.360">
    <property type="match status" value="1"/>
</dbReference>
<dbReference type="GO" id="GO:0000328">
    <property type="term" value="C:fungal-type vacuole lumen"/>
    <property type="evidence" value="ECO:0007669"/>
    <property type="project" value="TreeGrafter"/>
</dbReference>
<proteinExistence type="inferred from homology"/>
<dbReference type="STRING" id="914237.A0A1E1JVU7"/>
<dbReference type="InterPro" id="IPR011650">
    <property type="entry name" value="Peptidase_M20_dimer"/>
</dbReference>
<dbReference type="EMBL" id="FJUW01000003">
    <property type="protein sequence ID" value="CZS90016.1"/>
    <property type="molecule type" value="Genomic_DNA"/>
</dbReference>
<feature type="binding site" evidence="7">
    <location>
        <position position="210"/>
    </location>
    <ligand>
        <name>Zn(2+)</name>
        <dbReference type="ChEBI" id="CHEBI:29105"/>
        <label>2</label>
    </ligand>
</feature>
<dbReference type="GO" id="GO:0046872">
    <property type="term" value="F:metal ion binding"/>
    <property type="evidence" value="ECO:0007669"/>
    <property type="project" value="UniProtKB-KW"/>
</dbReference>
<dbReference type="FunFam" id="3.40.630.10:FF:000027">
    <property type="entry name" value="N-fatty-acyl-amino acid synthase/hydrolase PM20D1"/>
    <property type="match status" value="1"/>
</dbReference>
<evidence type="ECO:0000313" key="11">
    <source>
        <dbReference type="Proteomes" id="UP000178129"/>
    </source>
</evidence>
<sequence length="588" mass="64413">MGKSQFESSLPTIDGSNAPSKDESKAVSHPRKLAWALIPLTIGYLTFSRISTSLSLGHSHPVNYTAQCVQPPALFPQDTPELAKAFASISSPSFINTSIERLSGAVKIKTETFDDLGDIGVDKRWDVFYGFHENLEKTFPLVHEKLKVEKVNTHGLLYTWQGSNPDLKPTTLMAHQDTVPVPVDTIPVWEHPPWSGHYDGKYIWGRGSSDCKNQLIATLSTIDLLLSANFIPKRTILLSYGFDEETFGYHGAGNISAVLHERYGDDGLAVVVDEGAGFEEAWGTVFAKPGAAEKGSTNVEITVRTPGGHSSIPRDHTSIGILSEMVYLIESTQYPTRLYDENPYYTQLQCGAAYSPDFDPKIKKLLNRRLKSGSSESFAGGDMGTCAKKHDELALEAAKQGPEIKYLLQTSQAVDIISGGAKVNALPERARAIVNHRINVGETAQVIFDHLTKVAAHVAKKHNLTLNAFTSETPSSITLTHNDVLPPAPVSPSSPHTPYSILAATNRAIYGDDIITTPGIMTGNTDTRYFWALTKHIFRFAPGYDAEGDEGLGNIHTVNERVSVTAHVNTVKWFVTFLRNMDDADFES</sequence>
<organism evidence="10 11">
    <name type="scientific">Rhynchosporium graminicola</name>
    <dbReference type="NCBI Taxonomy" id="2792576"/>
    <lineage>
        <taxon>Eukaryota</taxon>
        <taxon>Fungi</taxon>
        <taxon>Dikarya</taxon>
        <taxon>Ascomycota</taxon>
        <taxon>Pezizomycotina</taxon>
        <taxon>Leotiomycetes</taxon>
        <taxon>Helotiales</taxon>
        <taxon>Ploettnerulaceae</taxon>
        <taxon>Rhynchosporium</taxon>
    </lineage>
</organism>
<evidence type="ECO:0000313" key="10">
    <source>
        <dbReference type="EMBL" id="CZS90016.1"/>
    </source>
</evidence>
<dbReference type="InterPro" id="IPR047177">
    <property type="entry name" value="Pept_M20A"/>
</dbReference>
<evidence type="ECO:0000256" key="6">
    <source>
        <dbReference type="PIRSR" id="PIRSR037217-1"/>
    </source>
</evidence>
<feature type="region of interest" description="Disordered" evidence="8">
    <location>
        <begin position="1"/>
        <end position="25"/>
    </location>
</feature>
<keyword evidence="2" id="KW-0645">Protease</keyword>
<evidence type="ECO:0000256" key="3">
    <source>
        <dbReference type="ARBA" id="ARBA00022723"/>
    </source>
</evidence>
<keyword evidence="10" id="KW-0121">Carboxypeptidase</keyword>
<dbReference type="GO" id="GO:0006629">
    <property type="term" value="P:lipid metabolic process"/>
    <property type="evidence" value="ECO:0007669"/>
    <property type="project" value="UniProtKB-ARBA"/>
</dbReference>
<feature type="active site" evidence="6">
    <location>
        <position position="177"/>
    </location>
</feature>
<keyword evidence="11" id="KW-1185">Reference proteome</keyword>
<dbReference type="InParanoid" id="A0A1E1JVU7"/>
<dbReference type="FunFam" id="1.10.150.900:FF:000003">
    <property type="entry name" value="N-fatty-acyl-amino acid synthase/hydrolase PM20D1"/>
    <property type="match status" value="1"/>
</dbReference>